<proteinExistence type="predicted"/>
<comment type="caution">
    <text evidence="1">The sequence shown here is derived from an EMBL/GenBank/DDBJ whole genome shotgun (WGS) entry which is preliminary data.</text>
</comment>
<organism evidence="1">
    <name type="scientific">bioreactor metagenome</name>
    <dbReference type="NCBI Taxonomy" id="1076179"/>
    <lineage>
        <taxon>unclassified sequences</taxon>
        <taxon>metagenomes</taxon>
        <taxon>ecological metagenomes</taxon>
    </lineage>
</organism>
<name>A0A644W3P1_9ZZZZ</name>
<gene>
    <name evidence="1" type="ORF">SDC9_44346</name>
</gene>
<dbReference type="EMBL" id="VSSQ01000592">
    <property type="protein sequence ID" value="MPL98146.1"/>
    <property type="molecule type" value="Genomic_DNA"/>
</dbReference>
<dbReference type="AlphaFoldDB" id="A0A644W3P1"/>
<dbReference type="InterPro" id="IPR027417">
    <property type="entry name" value="P-loop_NTPase"/>
</dbReference>
<dbReference type="SUPFAM" id="SSF52540">
    <property type="entry name" value="P-loop containing nucleoside triphosphate hydrolases"/>
    <property type="match status" value="1"/>
</dbReference>
<reference evidence="1" key="1">
    <citation type="submission" date="2019-08" db="EMBL/GenBank/DDBJ databases">
        <authorList>
            <person name="Kucharzyk K."/>
            <person name="Murdoch R.W."/>
            <person name="Higgins S."/>
            <person name="Loffler F."/>
        </authorList>
    </citation>
    <scope>NUCLEOTIDE SEQUENCE</scope>
</reference>
<accession>A0A644W3P1</accession>
<evidence type="ECO:0000313" key="1">
    <source>
        <dbReference type="EMBL" id="MPL98146.1"/>
    </source>
</evidence>
<protein>
    <submittedName>
        <fullName evidence="1">Uncharacterized protein</fullName>
    </submittedName>
</protein>
<sequence>MRESLISIESGFQTSINIAYDLKNQDKIKGFIPTLSALDVIEEIILSTADNSTQRARMLIGAYGRGKSHIVLVLLALLRLKDVGLFTTILNKTKESNPNLYNFILEYINSPKKILPIVVSGNSSSLTQSFLSALQQALSGEDLADLMPDTHFVAAVNAINNWEENYPKTFNKFSSLLGVSINDFILKLKEFDVDAFSQFQRFYPQLTSGSEFNPFLGFDVVELYEKVVDKLSENGYSGVYIVFDEFSKYLESSISSASLSDIKLLQDFAEKCNRSGKKQIHLMLICHKDISNYIDSSLAKEKVDGWRGVSGRFTHISLHNNYTQMYEIISAVIKKDPAGWLEYEETHQRKFNDLTTRFAANGLLDKMDAGSTRAAIVGCYPLHPISTFILPRLSEKVAQNERTLFTFLSSNEKNTLVAFVKNSATSDFVMLTPDIIYDYFEPLLRKEPYTSATHQQYKLTESVLRRIDENSLGAKIIKTISLIYIVEQFEKLPPLVDMITDAYRDSVKDIKEISDAISDLMDKECLVYLRRSNNYLKLKESSGVDIQREIARTIENLRAMESVTVILNAFSFDNYFYPTRYNDEKEIVRYFDFVFISSKEFWSITDWYEYLTSTTSADGVVLAVIPSGEEDIKRIKERVTSPSMALPQLVVIVPTIYKEIEAVTFEYSAVKKLRALAADDAVLSDEYDVYIEDLEEVIYSYICIFTRPELGLASFYYNCELEKVRRKAQVSELLSRICEALFPNTPIINNESINKNDLPTVAINSRTKLLNGLLADEFSSNLGLSGSGQDVSIMRSTLIQTGIMSDVETVPVLVTNPSDESINRMLSVIADFFKTAKTDGGSSFALLYDELTLPGRQGIGLKRGVIPIYIAVVLHEYKKNIVITHNGQEMKLNADLLNSINENPASYSAISVVWNDEKRQYMMELESIFSDFIVEKEKTYNSFSYLVFAMNRWYMSLPKYAKEMEVIYRGKDHPPEKIPKDKRKFINSLKQPDANAREYLFVKIFDIFNLREFNPVVVDAIRHAKQIYDDAKSSLIAILCSEVKSIFSPASSKSSVCSAAKDWYETLNDNTLNHLFTGNESRILEVFKSVTSNDVQFIERLGKVTCSLRIDDWNIKTIPPFLDDIISFKEAVDTFNNQSKQSTVSSDEYRISFINEAGKEITKSFAKVEYSSRARLLLNAVSNAVDEMGESITEQEKRQVLIEILEKLC</sequence>